<evidence type="ECO:0000313" key="4">
    <source>
        <dbReference type="EMBL" id="GAA1918346.1"/>
    </source>
</evidence>
<dbReference type="NCBIfam" id="NF041528">
    <property type="entry name" value="strep_LAETG"/>
    <property type="match status" value="1"/>
</dbReference>
<feature type="chain" id="PRO_5046373745" evidence="3">
    <location>
        <begin position="34"/>
        <end position="334"/>
    </location>
</feature>
<dbReference type="InterPro" id="IPR048202">
    <property type="entry name" value="SCO1860-like"/>
</dbReference>
<comment type="caution">
    <text evidence="4">The sequence shown here is derived from an EMBL/GenBank/DDBJ whole genome shotgun (WGS) entry which is preliminary data.</text>
</comment>
<keyword evidence="2" id="KW-0472">Membrane</keyword>
<gene>
    <name evidence="4" type="ORF">GCM10009716_29000</name>
</gene>
<feature type="transmembrane region" description="Helical" evidence="2">
    <location>
        <begin position="298"/>
        <end position="318"/>
    </location>
</feature>
<dbReference type="EMBL" id="BAAAMJ010000030">
    <property type="protein sequence ID" value="GAA1918346.1"/>
    <property type="molecule type" value="Genomic_DNA"/>
</dbReference>
<evidence type="ECO:0000256" key="2">
    <source>
        <dbReference type="SAM" id="Phobius"/>
    </source>
</evidence>
<evidence type="ECO:0000313" key="5">
    <source>
        <dbReference type="Proteomes" id="UP001501303"/>
    </source>
</evidence>
<feature type="compositionally biased region" description="Basic and acidic residues" evidence="1">
    <location>
        <begin position="248"/>
        <end position="258"/>
    </location>
</feature>
<keyword evidence="2" id="KW-1133">Transmembrane helix</keyword>
<keyword evidence="2" id="KW-0812">Transmembrane</keyword>
<feature type="signal peptide" evidence="3">
    <location>
        <begin position="1"/>
        <end position="33"/>
    </location>
</feature>
<evidence type="ECO:0000256" key="1">
    <source>
        <dbReference type="SAM" id="MobiDB-lite"/>
    </source>
</evidence>
<proteinExistence type="predicted"/>
<dbReference type="NCBIfam" id="NF040603">
    <property type="entry name" value="choice_anch_P"/>
    <property type="match status" value="1"/>
</dbReference>
<keyword evidence="5" id="KW-1185">Reference proteome</keyword>
<keyword evidence="3" id="KW-0732">Signal</keyword>
<name>A0ABN2PCT8_9ACTN</name>
<reference evidence="4 5" key="1">
    <citation type="journal article" date="2019" name="Int. J. Syst. Evol. Microbiol.">
        <title>The Global Catalogue of Microorganisms (GCM) 10K type strain sequencing project: providing services to taxonomists for standard genome sequencing and annotation.</title>
        <authorList>
            <consortium name="The Broad Institute Genomics Platform"/>
            <consortium name="The Broad Institute Genome Sequencing Center for Infectious Disease"/>
            <person name="Wu L."/>
            <person name="Ma J."/>
        </authorList>
    </citation>
    <scope>NUCLEOTIDE SEQUENCE [LARGE SCALE GENOMIC DNA]</scope>
    <source>
        <strain evidence="4 5">JCM 13581</strain>
    </source>
</reference>
<feature type="region of interest" description="Disordered" evidence="1">
    <location>
        <begin position="237"/>
        <end position="296"/>
    </location>
</feature>
<sequence>MFNSAFGRPGARRAAVLLTAAGLMAAGAPAAHAEDADDRGAASAAVLRTGLDVALLNHSVELPLEVALNQVSAPAGEGSASQTLLTASLDGVDGGRPFRVLSAEVADALAESDTTGSQAEVTLVNAAVHVPGLPALSVIELEKVTARAHCPAGRPTVAEANVLGTVTVLGKQVALTAGGTTRVEVPAVGEVVLELSHRETAERSAAASALDLSVSVNPLDLNVAEVHGNVTLAAVDCRTPAGAPGDPGDGKESEKEEPGGSEAGEDGHGTQTVPGSRSEAAGSADGPDLAATGGDGRLPYLAGGAALLVAAGGGALLLNRRRRTVARAGSQDLA</sequence>
<evidence type="ECO:0000256" key="3">
    <source>
        <dbReference type="SAM" id="SignalP"/>
    </source>
</evidence>
<dbReference type="NCBIfam" id="NF041527">
    <property type="entry name" value="SCO1860_LAETG"/>
    <property type="match status" value="1"/>
</dbReference>
<accession>A0ABN2PCT8</accession>
<protein>
    <submittedName>
        <fullName evidence="4">SCO1860 family LAETG-anchored protein</fullName>
    </submittedName>
</protein>
<organism evidence="4 5">
    <name type="scientific">Streptomyces sodiiphilus</name>
    <dbReference type="NCBI Taxonomy" id="226217"/>
    <lineage>
        <taxon>Bacteria</taxon>
        <taxon>Bacillati</taxon>
        <taxon>Actinomycetota</taxon>
        <taxon>Actinomycetes</taxon>
        <taxon>Kitasatosporales</taxon>
        <taxon>Streptomycetaceae</taxon>
        <taxon>Streptomyces</taxon>
    </lineage>
</organism>
<dbReference type="Proteomes" id="UP001501303">
    <property type="component" value="Unassembled WGS sequence"/>
</dbReference>
<dbReference type="RefSeq" id="WP_344262293.1">
    <property type="nucleotide sequence ID" value="NZ_BAAAMJ010000030.1"/>
</dbReference>